<organism evidence="1 2">
    <name type="scientific">Parapedobacter indicus</name>
    <dbReference type="NCBI Taxonomy" id="1477437"/>
    <lineage>
        <taxon>Bacteria</taxon>
        <taxon>Pseudomonadati</taxon>
        <taxon>Bacteroidota</taxon>
        <taxon>Sphingobacteriia</taxon>
        <taxon>Sphingobacteriales</taxon>
        <taxon>Sphingobacteriaceae</taxon>
        <taxon>Parapedobacter</taxon>
    </lineage>
</organism>
<proteinExistence type="predicted"/>
<evidence type="ECO:0000313" key="2">
    <source>
        <dbReference type="Proteomes" id="UP000198670"/>
    </source>
</evidence>
<accession>A0A1I3PNF1</accession>
<dbReference type="Pfam" id="PF00300">
    <property type="entry name" value="His_Phos_1"/>
    <property type="match status" value="1"/>
</dbReference>
<dbReference type="InterPro" id="IPR013078">
    <property type="entry name" value="His_Pase_superF_clade-1"/>
</dbReference>
<dbReference type="Proteomes" id="UP000198670">
    <property type="component" value="Unassembled WGS sequence"/>
</dbReference>
<dbReference type="PANTHER" id="PTHR47623">
    <property type="entry name" value="OS09G0287300 PROTEIN"/>
    <property type="match status" value="1"/>
</dbReference>
<dbReference type="SUPFAM" id="SSF53254">
    <property type="entry name" value="Phosphoglycerate mutase-like"/>
    <property type="match status" value="1"/>
</dbReference>
<dbReference type="RefSeq" id="WP_090628616.1">
    <property type="nucleotide sequence ID" value="NZ_FOQO01000008.1"/>
</dbReference>
<dbReference type="STRING" id="1477437.SAMN05444682_108106"/>
<protein>
    <submittedName>
        <fullName evidence="1">Phosphohistidine phosphatase</fullName>
    </submittedName>
</protein>
<reference evidence="1 2" key="1">
    <citation type="submission" date="2016-10" db="EMBL/GenBank/DDBJ databases">
        <authorList>
            <person name="de Groot N.N."/>
        </authorList>
    </citation>
    <scope>NUCLEOTIDE SEQUENCE [LARGE SCALE GENOMIC DNA]</scope>
    <source>
        <strain evidence="1 2">RK1</strain>
    </source>
</reference>
<sequence>MARDLFIIRHAKSDWSFDVSDFDRPLNTRGFANAPKIAARLNEYSIKPELLVSSPAKRALTTAQLFASQLKIPIGAIQTDDRIYEALPTTLLKIVNEFDNAYHSIALIGHNPGLTLLANYLTDEQIYNLPTCGLVHIRFHDAENWAAVSGGLGSQLWFTFPKEET</sequence>
<dbReference type="OrthoDB" id="9810154at2"/>
<keyword evidence="2" id="KW-1185">Reference proteome</keyword>
<dbReference type="Gene3D" id="3.40.50.1240">
    <property type="entry name" value="Phosphoglycerate mutase-like"/>
    <property type="match status" value="1"/>
</dbReference>
<dbReference type="PANTHER" id="PTHR47623:SF1">
    <property type="entry name" value="OS09G0287300 PROTEIN"/>
    <property type="match status" value="1"/>
</dbReference>
<dbReference type="InterPro" id="IPR029033">
    <property type="entry name" value="His_PPase_superfam"/>
</dbReference>
<evidence type="ECO:0000313" key="1">
    <source>
        <dbReference type="EMBL" id="SFJ23015.1"/>
    </source>
</evidence>
<gene>
    <name evidence="1" type="ORF">SAMN05444682_108106</name>
</gene>
<dbReference type="CDD" id="cd07067">
    <property type="entry name" value="HP_PGM_like"/>
    <property type="match status" value="1"/>
</dbReference>
<name>A0A1I3PNF1_9SPHI</name>
<dbReference type="AlphaFoldDB" id="A0A1I3PNF1"/>
<dbReference type="EMBL" id="FOQO01000008">
    <property type="protein sequence ID" value="SFJ23015.1"/>
    <property type="molecule type" value="Genomic_DNA"/>
</dbReference>